<accession>A0ABV4B756</accession>
<dbReference type="PANTHER" id="PTHR45566">
    <property type="entry name" value="HTH-TYPE TRANSCRIPTIONAL REGULATOR YHJB-RELATED"/>
    <property type="match status" value="1"/>
</dbReference>
<dbReference type="CDD" id="cd17535">
    <property type="entry name" value="REC_NarL-like"/>
    <property type="match status" value="1"/>
</dbReference>
<evidence type="ECO:0000256" key="2">
    <source>
        <dbReference type="ARBA" id="ARBA00023125"/>
    </source>
</evidence>
<dbReference type="SUPFAM" id="SSF52172">
    <property type="entry name" value="CheY-like"/>
    <property type="match status" value="1"/>
</dbReference>
<dbReference type="Gene3D" id="1.10.10.10">
    <property type="entry name" value="Winged helix-like DNA-binding domain superfamily/Winged helix DNA-binding domain"/>
    <property type="match status" value="1"/>
</dbReference>
<sequence length="220" mass="23244">MSPPALLVADDHPLFRAAVVQVIRGRFGAFEVLEASSASSLSAALAAHPGIELVLLDLTMPGTHGFSALLHVRGAYPQLPVVVISSNDHPRIIRRAQQFGASGFISKAASADAITAAIEAVMEGDTVFPSMAAELSQEDAELAARLAQLTPHQFKTLLYLADGLLNKQIAQEMGVTEHTVKVHVTAILKKLGCHSRTQVAVLVRNLEADGGMPTDDSALP</sequence>
<feature type="modified residue" description="4-aspartylphosphate" evidence="3">
    <location>
        <position position="57"/>
    </location>
</feature>
<feature type="domain" description="Response regulatory" evidence="5">
    <location>
        <begin position="5"/>
        <end position="122"/>
    </location>
</feature>
<dbReference type="PROSITE" id="PS00622">
    <property type="entry name" value="HTH_LUXR_1"/>
    <property type="match status" value="1"/>
</dbReference>
<keyword evidence="1 3" id="KW-0597">Phosphoprotein</keyword>
<name>A0ABV4B756_9BURK</name>
<evidence type="ECO:0000256" key="1">
    <source>
        <dbReference type="ARBA" id="ARBA00022553"/>
    </source>
</evidence>
<dbReference type="InterPro" id="IPR000792">
    <property type="entry name" value="Tscrpt_reg_LuxR_C"/>
</dbReference>
<feature type="domain" description="HTH luxR-type" evidence="4">
    <location>
        <begin position="142"/>
        <end position="207"/>
    </location>
</feature>
<dbReference type="PRINTS" id="PR00038">
    <property type="entry name" value="HTHLUXR"/>
</dbReference>
<keyword evidence="2" id="KW-0238">DNA-binding</keyword>
<dbReference type="Pfam" id="PF00072">
    <property type="entry name" value="Response_reg"/>
    <property type="match status" value="1"/>
</dbReference>
<proteinExistence type="predicted"/>
<dbReference type="Pfam" id="PF00196">
    <property type="entry name" value="GerE"/>
    <property type="match status" value="1"/>
</dbReference>
<evidence type="ECO:0000313" key="6">
    <source>
        <dbReference type="EMBL" id="MEY2253309.1"/>
    </source>
</evidence>
<dbReference type="InterPro" id="IPR036388">
    <property type="entry name" value="WH-like_DNA-bd_sf"/>
</dbReference>
<reference evidence="6 7" key="1">
    <citation type="journal article" date="2016" name="Int. J. Syst. Evol. Microbiol.">
        <title>Description of Comamonas sediminis sp. nov., isolated from lagoon sediments.</title>
        <authorList>
            <person name="Subhash Y."/>
            <person name="Bang J.J."/>
            <person name="You T.H."/>
            <person name="Lee S.S."/>
        </authorList>
    </citation>
    <scope>NUCLEOTIDE SEQUENCE [LARGE SCALE GENOMIC DNA]</scope>
    <source>
        <strain evidence="6 7">JCM 31169</strain>
    </source>
</reference>
<dbReference type="Proteomes" id="UP001562178">
    <property type="component" value="Unassembled WGS sequence"/>
</dbReference>
<dbReference type="PANTHER" id="PTHR45566:SF1">
    <property type="entry name" value="HTH-TYPE TRANSCRIPTIONAL REGULATOR YHJB-RELATED"/>
    <property type="match status" value="1"/>
</dbReference>
<organism evidence="6 7">
    <name type="scientific">Comamonas sediminis</name>
    <dbReference type="NCBI Taxonomy" id="1783360"/>
    <lineage>
        <taxon>Bacteria</taxon>
        <taxon>Pseudomonadati</taxon>
        <taxon>Pseudomonadota</taxon>
        <taxon>Betaproteobacteria</taxon>
        <taxon>Burkholderiales</taxon>
        <taxon>Comamonadaceae</taxon>
        <taxon>Comamonas</taxon>
    </lineage>
</organism>
<dbReference type="InterPro" id="IPR058245">
    <property type="entry name" value="NreC/VraR/RcsB-like_REC"/>
</dbReference>
<evidence type="ECO:0000259" key="5">
    <source>
        <dbReference type="PROSITE" id="PS50110"/>
    </source>
</evidence>
<dbReference type="InterPro" id="IPR016032">
    <property type="entry name" value="Sig_transdc_resp-reg_C-effctor"/>
</dbReference>
<dbReference type="RefSeq" id="WP_369460928.1">
    <property type="nucleotide sequence ID" value="NZ_CP191350.1"/>
</dbReference>
<dbReference type="PROSITE" id="PS50110">
    <property type="entry name" value="RESPONSE_REGULATORY"/>
    <property type="match status" value="1"/>
</dbReference>
<gene>
    <name evidence="6" type="ORF">AB7A72_19985</name>
</gene>
<dbReference type="SUPFAM" id="SSF46894">
    <property type="entry name" value="C-terminal effector domain of the bipartite response regulators"/>
    <property type="match status" value="1"/>
</dbReference>
<dbReference type="InterPro" id="IPR051015">
    <property type="entry name" value="EvgA-like"/>
</dbReference>
<evidence type="ECO:0000256" key="3">
    <source>
        <dbReference type="PROSITE-ProRule" id="PRU00169"/>
    </source>
</evidence>
<dbReference type="SMART" id="SM00448">
    <property type="entry name" value="REC"/>
    <property type="match status" value="1"/>
</dbReference>
<dbReference type="Gene3D" id="3.40.50.2300">
    <property type="match status" value="1"/>
</dbReference>
<evidence type="ECO:0000313" key="7">
    <source>
        <dbReference type="Proteomes" id="UP001562178"/>
    </source>
</evidence>
<dbReference type="InterPro" id="IPR011006">
    <property type="entry name" value="CheY-like_superfamily"/>
</dbReference>
<evidence type="ECO:0000259" key="4">
    <source>
        <dbReference type="PROSITE" id="PS50043"/>
    </source>
</evidence>
<dbReference type="PROSITE" id="PS50043">
    <property type="entry name" value="HTH_LUXR_2"/>
    <property type="match status" value="1"/>
</dbReference>
<comment type="caution">
    <text evidence="6">The sequence shown here is derived from an EMBL/GenBank/DDBJ whole genome shotgun (WGS) entry which is preliminary data.</text>
</comment>
<protein>
    <submittedName>
        <fullName evidence="6">Response regulator</fullName>
    </submittedName>
</protein>
<dbReference type="EMBL" id="JBGBDC010000009">
    <property type="protein sequence ID" value="MEY2253309.1"/>
    <property type="molecule type" value="Genomic_DNA"/>
</dbReference>
<dbReference type="InterPro" id="IPR001789">
    <property type="entry name" value="Sig_transdc_resp-reg_receiver"/>
</dbReference>
<dbReference type="CDD" id="cd06170">
    <property type="entry name" value="LuxR_C_like"/>
    <property type="match status" value="1"/>
</dbReference>
<keyword evidence="7" id="KW-1185">Reference proteome</keyword>
<dbReference type="SMART" id="SM00421">
    <property type="entry name" value="HTH_LUXR"/>
    <property type="match status" value="1"/>
</dbReference>